<dbReference type="PANTHER" id="PTHR47955">
    <property type="entry name" value="CYTOCHROME P450 FAMILY 71 PROTEIN"/>
    <property type="match status" value="1"/>
</dbReference>
<evidence type="ECO:0000256" key="6">
    <source>
        <dbReference type="ARBA" id="ARBA00023004"/>
    </source>
</evidence>
<dbReference type="AlphaFoldDB" id="A0AAV9B6C3"/>
<keyword evidence="7 9" id="KW-0503">Monooxygenase</keyword>
<dbReference type="Pfam" id="PF00067">
    <property type="entry name" value="p450"/>
    <property type="match status" value="2"/>
</dbReference>
<dbReference type="FunFam" id="1.10.630.10:FF:000011">
    <property type="entry name" value="Cytochrome P450 83B1"/>
    <property type="match status" value="1"/>
</dbReference>
<evidence type="ECO:0000256" key="2">
    <source>
        <dbReference type="ARBA" id="ARBA00010617"/>
    </source>
</evidence>
<gene>
    <name evidence="11" type="ORF">QJS04_geneDACA004269</name>
</gene>
<dbReference type="GO" id="GO:0020037">
    <property type="term" value="F:heme binding"/>
    <property type="evidence" value="ECO:0007669"/>
    <property type="project" value="InterPro"/>
</dbReference>
<evidence type="ECO:0000313" key="12">
    <source>
        <dbReference type="Proteomes" id="UP001179952"/>
    </source>
</evidence>
<reference evidence="11" key="2">
    <citation type="submission" date="2023-06" db="EMBL/GenBank/DDBJ databases">
        <authorList>
            <person name="Ma L."/>
            <person name="Liu K.-W."/>
            <person name="Li Z."/>
            <person name="Hsiao Y.-Y."/>
            <person name="Qi Y."/>
            <person name="Fu T."/>
            <person name="Tang G."/>
            <person name="Zhang D."/>
            <person name="Sun W.-H."/>
            <person name="Liu D.-K."/>
            <person name="Li Y."/>
            <person name="Chen G.-Z."/>
            <person name="Liu X.-D."/>
            <person name="Liao X.-Y."/>
            <person name="Jiang Y.-T."/>
            <person name="Yu X."/>
            <person name="Hao Y."/>
            <person name="Huang J."/>
            <person name="Zhao X.-W."/>
            <person name="Ke S."/>
            <person name="Chen Y.-Y."/>
            <person name="Wu W.-L."/>
            <person name="Hsu J.-L."/>
            <person name="Lin Y.-F."/>
            <person name="Huang M.-D."/>
            <person name="Li C.-Y."/>
            <person name="Huang L."/>
            <person name="Wang Z.-W."/>
            <person name="Zhao X."/>
            <person name="Zhong W.-Y."/>
            <person name="Peng D.-H."/>
            <person name="Ahmad S."/>
            <person name="Lan S."/>
            <person name="Zhang J.-S."/>
            <person name="Tsai W.-C."/>
            <person name="Van De Peer Y."/>
            <person name="Liu Z.-J."/>
        </authorList>
    </citation>
    <scope>NUCLEOTIDE SEQUENCE</scope>
    <source>
        <strain evidence="11">SCP</strain>
        <tissue evidence="11">Leaves</tissue>
    </source>
</reference>
<evidence type="ECO:0000256" key="3">
    <source>
        <dbReference type="ARBA" id="ARBA00022617"/>
    </source>
</evidence>
<keyword evidence="12" id="KW-1185">Reference proteome</keyword>
<dbReference type="GO" id="GO:0004497">
    <property type="term" value="F:monooxygenase activity"/>
    <property type="evidence" value="ECO:0007669"/>
    <property type="project" value="UniProtKB-KW"/>
</dbReference>
<dbReference type="EMBL" id="JAUJYN010000005">
    <property type="protein sequence ID" value="KAK1271776.1"/>
    <property type="molecule type" value="Genomic_DNA"/>
</dbReference>
<sequence>MESNNLLFLILLISIPLFLLKRSLTKKPNLPPSPLKLPIIGHLHLIGPSPHQSLHDLSKKYGPLMHLQLGQVPTLIVSSPKYAQEILKTQDKICASRPALKVPQLMIYGTRDIAFAPYGEFWRHVRKITTLHLFSSKRVQSFRRVRDETVAHMIQNILNAVGSPSGLVNLSDILYAFTTSVIARVTFGKEFLRPGMIERIHGLVQVNSKLLGGLHLEDCFPGHNWLDLFTGLNSRVEKNFHGWDSLFDESIEDHMRVEGDKGDKGESDFVDVLLALQKEENTKDVSLSKEDIKGILQDMFGAGTDTTYILLEWTMAELVKNPNVMKKAKEEIIEIVKGKSTIDEDDLGQMKYLRAIIKEALRLHPPAPLAIPRELMEDTTIKNYNIPAGTRIIVSIWSIGRDAEYWESPELFKPERFIDSPLDFKGNDFQFIPFGSGRRICPGMQFAIIDVELALANLIHHFEWKLASGLEEDMDMTEAPGITTPKKSKLVVVATQLMEDTTIKNYNIPAGTRIFVSIWSIGRDADYWESPELFKPERFIDSPLDFKGNDFQFIPFGSGRRICPGMQFAIIDVELALANLIHHFEWKLASGLEEDMDMTEAPGITTPKKSKLVVVATPSQSTKALN</sequence>
<feature type="binding site" description="axial binding residue" evidence="8">
    <location>
        <position position="441"/>
    </location>
    <ligand>
        <name>heme</name>
        <dbReference type="ChEBI" id="CHEBI:30413"/>
    </ligand>
    <ligandPart>
        <name>Fe</name>
        <dbReference type="ChEBI" id="CHEBI:18248"/>
    </ligandPart>
</feature>
<dbReference type="CDD" id="cd11072">
    <property type="entry name" value="CYP71-like"/>
    <property type="match status" value="1"/>
</dbReference>
<dbReference type="FunFam" id="1.10.630.10:FF:000126">
    <property type="entry name" value="Predicted protein"/>
    <property type="match status" value="1"/>
</dbReference>
<evidence type="ECO:0000256" key="5">
    <source>
        <dbReference type="ARBA" id="ARBA00023002"/>
    </source>
</evidence>
<dbReference type="PRINTS" id="PR00385">
    <property type="entry name" value="P450"/>
</dbReference>
<reference evidence="11" key="1">
    <citation type="journal article" date="2023" name="Nat. Commun.">
        <title>Diploid and tetraploid genomes of Acorus and the evolution of monocots.</title>
        <authorList>
            <person name="Ma L."/>
            <person name="Liu K.W."/>
            <person name="Li Z."/>
            <person name="Hsiao Y.Y."/>
            <person name="Qi Y."/>
            <person name="Fu T."/>
            <person name="Tang G.D."/>
            <person name="Zhang D."/>
            <person name="Sun W.H."/>
            <person name="Liu D.K."/>
            <person name="Li Y."/>
            <person name="Chen G.Z."/>
            <person name="Liu X.D."/>
            <person name="Liao X.Y."/>
            <person name="Jiang Y.T."/>
            <person name="Yu X."/>
            <person name="Hao Y."/>
            <person name="Huang J."/>
            <person name="Zhao X.W."/>
            <person name="Ke S."/>
            <person name="Chen Y.Y."/>
            <person name="Wu W.L."/>
            <person name="Hsu J.L."/>
            <person name="Lin Y.F."/>
            <person name="Huang M.D."/>
            <person name="Li C.Y."/>
            <person name="Huang L."/>
            <person name="Wang Z.W."/>
            <person name="Zhao X."/>
            <person name="Zhong W.Y."/>
            <person name="Peng D.H."/>
            <person name="Ahmad S."/>
            <person name="Lan S."/>
            <person name="Zhang J.S."/>
            <person name="Tsai W.C."/>
            <person name="Van de Peer Y."/>
            <person name="Liu Z.J."/>
        </authorList>
    </citation>
    <scope>NUCLEOTIDE SEQUENCE</scope>
    <source>
        <strain evidence="11">SCP</strain>
    </source>
</reference>
<dbReference type="Gene3D" id="1.10.630.10">
    <property type="entry name" value="Cytochrome P450"/>
    <property type="match status" value="2"/>
</dbReference>
<dbReference type="PANTHER" id="PTHR47955:SF19">
    <property type="entry name" value="CYTOCHROME P450 71A9-LIKE ISOFORM X1"/>
    <property type="match status" value="1"/>
</dbReference>
<dbReference type="InterPro" id="IPR002401">
    <property type="entry name" value="Cyt_P450_E_grp-I"/>
</dbReference>
<dbReference type="InterPro" id="IPR036396">
    <property type="entry name" value="Cyt_P450_sf"/>
</dbReference>
<dbReference type="GO" id="GO:0016705">
    <property type="term" value="F:oxidoreductase activity, acting on paired donors, with incorporation or reduction of molecular oxygen"/>
    <property type="evidence" value="ECO:0007669"/>
    <property type="project" value="InterPro"/>
</dbReference>
<comment type="caution">
    <text evidence="11">The sequence shown here is derived from an EMBL/GenBank/DDBJ whole genome shotgun (WGS) entry which is preliminary data.</text>
</comment>
<comment type="similarity">
    <text evidence="2 9">Belongs to the cytochrome P450 family.</text>
</comment>
<dbReference type="PRINTS" id="PR00463">
    <property type="entry name" value="EP450I"/>
</dbReference>
<comment type="cofactor">
    <cofactor evidence="1 8">
        <name>heme</name>
        <dbReference type="ChEBI" id="CHEBI:30413"/>
    </cofactor>
</comment>
<keyword evidence="3 8" id="KW-0349">Heme</keyword>
<dbReference type="Proteomes" id="UP001179952">
    <property type="component" value="Unassembled WGS sequence"/>
</dbReference>
<evidence type="ECO:0000256" key="8">
    <source>
        <dbReference type="PIRSR" id="PIRSR602401-1"/>
    </source>
</evidence>
<dbReference type="PROSITE" id="PS00086">
    <property type="entry name" value="CYTOCHROME_P450"/>
    <property type="match status" value="2"/>
</dbReference>
<protein>
    <submittedName>
        <fullName evidence="11">Premnaspirodiene oxygenase</fullName>
    </submittedName>
</protein>
<keyword evidence="4 8" id="KW-0479">Metal-binding</keyword>
<evidence type="ECO:0000313" key="11">
    <source>
        <dbReference type="EMBL" id="KAK1271776.1"/>
    </source>
</evidence>
<accession>A0AAV9B6C3</accession>
<evidence type="ECO:0000256" key="1">
    <source>
        <dbReference type="ARBA" id="ARBA00001971"/>
    </source>
</evidence>
<dbReference type="GO" id="GO:0005506">
    <property type="term" value="F:iron ion binding"/>
    <property type="evidence" value="ECO:0007669"/>
    <property type="project" value="InterPro"/>
</dbReference>
<dbReference type="InterPro" id="IPR017972">
    <property type="entry name" value="Cyt_P450_CS"/>
</dbReference>
<keyword evidence="6 8" id="KW-0408">Iron</keyword>
<dbReference type="InterPro" id="IPR001128">
    <property type="entry name" value="Cyt_P450"/>
</dbReference>
<proteinExistence type="inferred from homology"/>
<feature type="signal peptide" evidence="10">
    <location>
        <begin position="1"/>
        <end position="25"/>
    </location>
</feature>
<organism evidence="11 12">
    <name type="scientific">Acorus gramineus</name>
    <name type="common">Dwarf sweet flag</name>
    <dbReference type="NCBI Taxonomy" id="55184"/>
    <lineage>
        <taxon>Eukaryota</taxon>
        <taxon>Viridiplantae</taxon>
        <taxon>Streptophyta</taxon>
        <taxon>Embryophyta</taxon>
        <taxon>Tracheophyta</taxon>
        <taxon>Spermatophyta</taxon>
        <taxon>Magnoliopsida</taxon>
        <taxon>Liliopsida</taxon>
        <taxon>Acoraceae</taxon>
        <taxon>Acorus</taxon>
    </lineage>
</organism>
<feature type="chain" id="PRO_5043709594" evidence="10">
    <location>
        <begin position="26"/>
        <end position="626"/>
    </location>
</feature>
<evidence type="ECO:0000256" key="4">
    <source>
        <dbReference type="ARBA" id="ARBA00022723"/>
    </source>
</evidence>
<keyword evidence="5 9" id="KW-0560">Oxidoreductase</keyword>
<dbReference type="SUPFAM" id="SSF48264">
    <property type="entry name" value="Cytochrome P450"/>
    <property type="match status" value="2"/>
</dbReference>
<evidence type="ECO:0000256" key="7">
    <source>
        <dbReference type="ARBA" id="ARBA00023033"/>
    </source>
</evidence>
<keyword evidence="10" id="KW-0732">Signal</keyword>
<name>A0AAV9B6C3_ACOGR</name>
<evidence type="ECO:0000256" key="9">
    <source>
        <dbReference type="RuleBase" id="RU000461"/>
    </source>
</evidence>
<evidence type="ECO:0000256" key="10">
    <source>
        <dbReference type="SAM" id="SignalP"/>
    </source>
</evidence>